<name>A0A7C3SJ84_9BACT</name>
<gene>
    <name evidence="1" type="ORF">ENV62_07505</name>
</gene>
<organism evidence="1">
    <name type="scientific">Desulfobacca acetoxidans</name>
    <dbReference type="NCBI Taxonomy" id="60893"/>
    <lineage>
        <taxon>Bacteria</taxon>
        <taxon>Pseudomonadati</taxon>
        <taxon>Thermodesulfobacteriota</taxon>
        <taxon>Desulfobaccia</taxon>
        <taxon>Desulfobaccales</taxon>
        <taxon>Desulfobaccaceae</taxon>
        <taxon>Desulfobacca</taxon>
    </lineage>
</organism>
<proteinExistence type="predicted"/>
<dbReference type="EMBL" id="DTHB01000049">
    <property type="protein sequence ID" value="HGB15063.1"/>
    <property type="molecule type" value="Genomic_DNA"/>
</dbReference>
<protein>
    <recommendedName>
        <fullName evidence="2">Acyl carrier protein</fullName>
    </recommendedName>
</protein>
<dbReference type="AlphaFoldDB" id="A0A7C3SJ84"/>
<evidence type="ECO:0000313" key="1">
    <source>
        <dbReference type="EMBL" id="HGB15063.1"/>
    </source>
</evidence>
<accession>A0A7C3SJ84</accession>
<reference evidence="1" key="1">
    <citation type="journal article" date="2020" name="mSystems">
        <title>Genome- and Community-Level Interaction Insights into Carbon Utilization and Element Cycling Functions of Hydrothermarchaeota in Hydrothermal Sediment.</title>
        <authorList>
            <person name="Zhou Z."/>
            <person name="Liu Y."/>
            <person name="Xu W."/>
            <person name="Pan J."/>
            <person name="Luo Z.H."/>
            <person name="Li M."/>
        </authorList>
    </citation>
    <scope>NUCLEOTIDE SEQUENCE [LARGE SCALE GENOMIC DNA]</scope>
    <source>
        <strain evidence="1">SpSt-776</strain>
    </source>
</reference>
<evidence type="ECO:0008006" key="2">
    <source>
        <dbReference type="Google" id="ProtNLM"/>
    </source>
</evidence>
<comment type="caution">
    <text evidence="1">The sequence shown here is derived from an EMBL/GenBank/DDBJ whole genome shotgun (WGS) entry which is preliminary data.</text>
</comment>
<sequence length="61" mass="6799">MNVLLLCEALAQKIVENMEISDPSEVDFASHPRLDAVLDSLDLDREALAELTKLKDEDLTT</sequence>